<protein>
    <submittedName>
        <fullName evidence="3">Pyrrolo-quinoline quinone</fullName>
    </submittedName>
</protein>
<dbReference type="InterPro" id="IPR002372">
    <property type="entry name" value="PQQ_rpt_dom"/>
</dbReference>
<evidence type="ECO:0000313" key="4">
    <source>
        <dbReference type="Proteomes" id="UP001156641"/>
    </source>
</evidence>
<dbReference type="PROSITE" id="PS51257">
    <property type="entry name" value="PROKAR_LIPOPROTEIN"/>
    <property type="match status" value="1"/>
</dbReference>
<dbReference type="InterPro" id="IPR015943">
    <property type="entry name" value="WD40/YVTN_repeat-like_dom_sf"/>
</dbReference>
<gene>
    <name evidence="3" type="ORF">GCM10010909_26750</name>
</gene>
<reference evidence="4" key="1">
    <citation type="journal article" date="2019" name="Int. J. Syst. Evol. Microbiol.">
        <title>The Global Catalogue of Microorganisms (GCM) 10K type strain sequencing project: providing services to taxonomists for standard genome sequencing and annotation.</title>
        <authorList>
            <consortium name="The Broad Institute Genomics Platform"/>
            <consortium name="The Broad Institute Genome Sequencing Center for Infectious Disease"/>
            <person name="Wu L."/>
            <person name="Ma J."/>
        </authorList>
    </citation>
    <scope>NUCLEOTIDE SEQUENCE [LARGE SCALE GENOMIC DNA]</scope>
    <source>
        <strain evidence="4">NBRC 112502</strain>
    </source>
</reference>
<accession>A0ABQ6AD24</accession>
<evidence type="ECO:0000259" key="2">
    <source>
        <dbReference type="Pfam" id="PF13360"/>
    </source>
</evidence>
<keyword evidence="4" id="KW-1185">Reference proteome</keyword>
<dbReference type="Gene3D" id="2.130.10.10">
    <property type="entry name" value="YVTN repeat-like/Quinoprotein amine dehydrogenase"/>
    <property type="match status" value="1"/>
</dbReference>
<dbReference type="Proteomes" id="UP001156641">
    <property type="component" value="Unassembled WGS sequence"/>
</dbReference>
<dbReference type="PANTHER" id="PTHR34512:SF30">
    <property type="entry name" value="OUTER MEMBRANE PROTEIN ASSEMBLY FACTOR BAMB"/>
    <property type="match status" value="1"/>
</dbReference>
<feature type="domain" description="Pyrrolo-quinoline quinone repeat" evidence="2">
    <location>
        <begin position="120"/>
        <end position="358"/>
    </location>
</feature>
<dbReference type="InterPro" id="IPR018391">
    <property type="entry name" value="PQQ_b-propeller_rpt"/>
</dbReference>
<organism evidence="3 4">
    <name type="scientific">Acidocella aquatica</name>
    <dbReference type="NCBI Taxonomy" id="1922313"/>
    <lineage>
        <taxon>Bacteria</taxon>
        <taxon>Pseudomonadati</taxon>
        <taxon>Pseudomonadota</taxon>
        <taxon>Alphaproteobacteria</taxon>
        <taxon>Acetobacterales</taxon>
        <taxon>Acidocellaceae</taxon>
        <taxon>Acidocella</taxon>
    </lineage>
</organism>
<sequence length="439" mass="44461">MTQNMMRRRTALTLSLGLLAASCAKPKVTIIGTQIPVLPDTGALDVSASAPPVSLPPAVALADWPQVLGNAAHAPGNAAGPLGLTRHWVASAGQGGGFRQPLLASPILANGQVFTMDATAEVAAFSATDGARAWRTSTRPKHSTEPNIGGGIGYDQGRIYASTGYGELLALDAGTGKILWRQALDFPTRTAPMIAGGLVALITQNDLLLTFDAATGAPGWRFTGQVLQNTGATVAIAGAPAFADGIVVAGFASGMLAALDANSGAPLWEQSLAAASGQASSLDFSDIVAAPVIAGGVVYALGLGNTAMAVDLHSGAKVWTHSASGAQPFCLAGGFAFLLDSTQTLSAIHADDGLVSWSLPMPAFGNMKKKKEPLLWAGPVLVNGMLVLTNSRGEIALVDAVAGVIKSTAKLAGPADMAPIAAGGLLLQLTRDAKLTAYA</sequence>
<comment type="caution">
    <text evidence="3">The sequence shown here is derived from an EMBL/GenBank/DDBJ whole genome shotgun (WGS) entry which is preliminary data.</text>
</comment>
<feature type="signal peptide" evidence="1">
    <location>
        <begin position="1"/>
        <end position="24"/>
    </location>
</feature>
<dbReference type="EMBL" id="BSOS01000073">
    <property type="protein sequence ID" value="GLR67994.1"/>
    <property type="molecule type" value="Genomic_DNA"/>
</dbReference>
<proteinExistence type="predicted"/>
<dbReference type="SMART" id="SM00564">
    <property type="entry name" value="PQQ"/>
    <property type="match status" value="6"/>
</dbReference>
<feature type="chain" id="PRO_5046738611" evidence="1">
    <location>
        <begin position="25"/>
        <end position="439"/>
    </location>
</feature>
<dbReference type="PANTHER" id="PTHR34512">
    <property type="entry name" value="CELL SURFACE PROTEIN"/>
    <property type="match status" value="1"/>
</dbReference>
<dbReference type="Pfam" id="PF13360">
    <property type="entry name" value="PQQ_2"/>
    <property type="match status" value="1"/>
</dbReference>
<evidence type="ECO:0000313" key="3">
    <source>
        <dbReference type="EMBL" id="GLR67994.1"/>
    </source>
</evidence>
<name>A0ABQ6AD24_9PROT</name>
<dbReference type="SUPFAM" id="SSF50998">
    <property type="entry name" value="Quinoprotein alcohol dehydrogenase-like"/>
    <property type="match status" value="1"/>
</dbReference>
<dbReference type="InterPro" id="IPR011047">
    <property type="entry name" value="Quinoprotein_ADH-like_sf"/>
</dbReference>
<evidence type="ECO:0000256" key="1">
    <source>
        <dbReference type="SAM" id="SignalP"/>
    </source>
</evidence>
<keyword evidence="1" id="KW-0732">Signal</keyword>